<organism evidence="2 3">
    <name type="scientific">Desulfuromusa kysingii</name>
    <dbReference type="NCBI Taxonomy" id="37625"/>
    <lineage>
        <taxon>Bacteria</taxon>
        <taxon>Pseudomonadati</taxon>
        <taxon>Thermodesulfobacteriota</taxon>
        <taxon>Desulfuromonadia</taxon>
        <taxon>Desulfuromonadales</taxon>
        <taxon>Geopsychrobacteraceae</taxon>
        <taxon>Desulfuromusa</taxon>
    </lineage>
</organism>
<name>A0A1H3W814_9BACT</name>
<dbReference type="Proteomes" id="UP000199409">
    <property type="component" value="Unassembled WGS sequence"/>
</dbReference>
<dbReference type="STRING" id="37625.SAMN05660420_00527"/>
<accession>A0A1H3W814</accession>
<dbReference type="InterPro" id="IPR036249">
    <property type="entry name" value="Thioredoxin-like_sf"/>
</dbReference>
<dbReference type="RefSeq" id="WP_092344408.1">
    <property type="nucleotide sequence ID" value="NZ_FNQN01000001.1"/>
</dbReference>
<dbReference type="AlphaFoldDB" id="A0A1H3W814"/>
<feature type="domain" description="DSBA-like thioredoxin" evidence="1">
    <location>
        <begin position="7"/>
        <end position="207"/>
    </location>
</feature>
<dbReference type="Pfam" id="PF01323">
    <property type="entry name" value="DSBA"/>
    <property type="match status" value="1"/>
</dbReference>
<dbReference type="PANTHER" id="PTHR13887:SF41">
    <property type="entry name" value="THIOREDOXIN SUPERFAMILY PROTEIN"/>
    <property type="match status" value="1"/>
</dbReference>
<gene>
    <name evidence="2" type="ORF">SAMN05660420_00527</name>
</gene>
<keyword evidence="2" id="KW-0413">Isomerase</keyword>
<sequence length="215" mass="24494">MAEKIRLEIISDVVCPWCIIGYKRLKTAILEMGIEDKVELQWQPFEINPDMPAAGEEIQAYGTRKYGSTAEEGARNRAMITKLGEELEFKFDFFNGMKVVNTRDAHILLDYAKELGLQTKLNTQLFYSFFSDRQDISDRQILEQALQNVGLNVAEGLSRLDDNGARKRILEQEMHWYNTGISSVPTVIINRSEVLTGAQPIAVYKQILTEQSKLS</sequence>
<proteinExistence type="predicted"/>
<reference evidence="2 3" key="1">
    <citation type="submission" date="2016-10" db="EMBL/GenBank/DDBJ databases">
        <authorList>
            <person name="de Groot N.N."/>
        </authorList>
    </citation>
    <scope>NUCLEOTIDE SEQUENCE [LARGE SCALE GENOMIC DNA]</scope>
    <source>
        <strain evidence="2 3">DSM 7343</strain>
    </source>
</reference>
<evidence type="ECO:0000259" key="1">
    <source>
        <dbReference type="Pfam" id="PF01323"/>
    </source>
</evidence>
<dbReference type="PANTHER" id="PTHR13887">
    <property type="entry name" value="GLUTATHIONE S-TRANSFERASE KAPPA"/>
    <property type="match status" value="1"/>
</dbReference>
<dbReference type="SUPFAM" id="SSF52833">
    <property type="entry name" value="Thioredoxin-like"/>
    <property type="match status" value="1"/>
</dbReference>
<evidence type="ECO:0000313" key="3">
    <source>
        <dbReference type="Proteomes" id="UP000199409"/>
    </source>
</evidence>
<dbReference type="Gene3D" id="3.40.30.10">
    <property type="entry name" value="Glutaredoxin"/>
    <property type="match status" value="1"/>
</dbReference>
<dbReference type="EMBL" id="FNQN01000001">
    <property type="protein sequence ID" value="SDZ83235.1"/>
    <property type="molecule type" value="Genomic_DNA"/>
</dbReference>
<dbReference type="CDD" id="cd03024">
    <property type="entry name" value="DsbA_FrnE"/>
    <property type="match status" value="1"/>
</dbReference>
<dbReference type="GO" id="GO:0016491">
    <property type="term" value="F:oxidoreductase activity"/>
    <property type="evidence" value="ECO:0007669"/>
    <property type="project" value="InterPro"/>
</dbReference>
<dbReference type="InterPro" id="IPR001853">
    <property type="entry name" value="DSBA-like_thioredoxin_dom"/>
</dbReference>
<evidence type="ECO:0000313" key="2">
    <source>
        <dbReference type="EMBL" id="SDZ83235.1"/>
    </source>
</evidence>
<keyword evidence="3" id="KW-1185">Reference proteome</keyword>
<protein>
    <submittedName>
        <fullName evidence="2">Predicted dithiol-disulfide isomerase, DsbA family</fullName>
    </submittedName>
</protein>
<dbReference type="OrthoDB" id="9799122at2"/>
<dbReference type="GO" id="GO:0016853">
    <property type="term" value="F:isomerase activity"/>
    <property type="evidence" value="ECO:0007669"/>
    <property type="project" value="UniProtKB-KW"/>
</dbReference>